<evidence type="ECO:0000313" key="8">
    <source>
        <dbReference type="EMBL" id="PMD22324.1"/>
    </source>
</evidence>
<dbReference type="EMBL" id="KZ613478">
    <property type="protein sequence ID" value="PMD22324.1"/>
    <property type="molecule type" value="Genomic_DNA"/>
</dbReference>
<dbReference type="Gene3D" id="3.50.50.60">
    <property type="entry name" value="FAD/NAD(P)-binding domain"/>
    <property type="match status" value="2"/>
</dbReference>
<dbReference type="InterPro" id="IPR002937">
    <property type="entry name" value="Amino_oxidase"/>
</dbReference>
<dbReference type="Proteomes" id="UP000235672">
    <property type="component" value="Unassembled WGS sequence"/>
</dbReference>
<evidence type="ECO:0000256" key="3">
    <source>
        <dbReference type="ARBA" id="ARBA00023002"/>
    </source>
</evidence>
<evidence type="ECO:0000259" key="7">
    <source>
        <dbReference type="Pfam" id="PF01593"/>
    </source>
</evidence>
<gene>
    <name evidence="8" type="ORF">NA56DRAFT_645010</name>
</gene>
<dbReference type="EC" id="1.4.3.-" evidence="6"/>
<name>A0A2J6Q7W2_9HELO</name>
<evidence type="ECO:0000256" key="6">
    <source>
        <dbReference type="RuleBase" id="RU362067"/>
    </source>
</evidence>
<proteinExistence type="inferred from homology"/>
<dbReference type="PANTHER" id="PTHR43563">
    <property type="entry name" value="AMINE OXIDASE"/>
    <property type="match status" value="1"/>
</dbReference>
<dbReference type="PRINTS" id="PR00757">
    <property type="entry name" value="AMINEOXDASEF"/>
</dbReference>
<keyword evidence="6" id="KW-0285">Flavoprotein</keyword>
<sequence>MTSRDGYVWTEAEGLRAGVRSIGVIEPPSNLTDNTIIFDVIIVGAGYCGLTAARDATLSGLKVLLLEGRDRIGGRSWSTDIGRYPFEMGGTWVHWGQPHVWREISRYEMRDQIEISYDFSSGINQYLMVNAEGTQSMTHDEEDALMESGLQKFFNVDGKSGRDIMPFPHNASFNPEVLKYDKQTVAERLFEIRNFLTPNERVAIEAFVLLCSGGTLETTSFFELLHWWALSEYSYQGCIEYLVKYKFRFGQSSFSIRFFREAQETGNLSYVFNCPIVSVRNEENVVQVTARDGQTFEARRMISAMPLNVLNAVHFNPALSPGRKAAADIGHINQCIKVHAEIKDRHLRSWTGISYPHNRLIYGFGDGTTPAGNTHVVCFGAQHNHFEPEDDIQETIKALNGFVEMHIERIVFHNWSKDEFAKGAWFFPGPEFVTKHLEDLRLREGNIFFASSDWAVGWRSFIDGAIEEGTRAALAVKRDLQRIPKQL</sequence>
<evidence type="ECO:0000313" key="9">
    <source>
        <dbReference type="Proteomes" id="UP000235672"/>
    </source>
</evidence>
<dbReference type="InterPro" id="IPR036188">
    <property type="entry name" value="FAD/NAD-bd_sf"/>
</dbReference>
<dbReference type="AlphaFoldDB" id="A0A2J6Q7W2"/>
<dbReference type="Gene3D" id="3.90.660.10">
    <property type="match status" value="2"/>
</dbReference>
<comment type="cofactor">
    <cofactor evidence="1 6">
        <name>FAD</name>
        <dbReference type="ChEBI" id="CHEBI:57692"/>
    </cofactor>
</comment>
<evidence type="ECO:0000256" key="2">
    <source>
        <dbReference type="ARBA" id="ARBA00005995"/>
    </source>
</evidence>
<accession>A0A2J6Q7W2</accession>
<dbReference type="Pfam" id="PF01593">
    <property type="entry name" value="Amino_oxidase"/>
    <property type="match status" value="1"/>
</dbReference>
<evidence type="ECO:0000256" key="1">
    <source>
        <dbReference type="ARBA" id="ARBA00001974"/>
    </source>
</evidence>
<keyword evidence="9" id="KW-1185">Reference proteome</keyword>
<organism evidence="8 9">
    <name type="scientific">Hyaloscypha hepaticicola</name>
    <dbReference type="NCBI Taxonomy" id="2082293"/>
    <lineage>
        <taxon>Eukaryota</taxon>
        <taxon>Fungi</taxon>
        <taxon>Dikarya</taxon>
        <taxon>Ascomycota</taxon>
        <taxon>Pezizomycotina</taxon>
        <taxon>Leotiomycetes</taxon>
        <taxon>Helotiales</taxon>
        <taxon>Hyaloscyphaceae</taxon>
        <taxon>Hyaloscypha</taxon>
    </lineage>
</organism>
<protein>
    <recommendedName>
        <fullName evidence="6">Amine oxidase</fullName>
        <ecNumber evidence="6">1.4.3.-</ecNumber>
    </recommendedName>
</protein>
<dbReference type="SUPFAM" id="SSF51905">
    <property type="entry name" value="FAD/NAD(P)-binding domain"/>
    <property type="match status" value="1"/>
</dbReference>
<keyword evidence="3 6" id="KW-0560">Oxidoreductase</keyword>
<evidence type="ECO:0000256" key="4">
    <source>
        <dbReference type="ARBA" id="ARBA00048448"/>
    </source>
</evidence>
<dbReference type="OrthoDB" id="7777654at2759"/>
<feature type="domain" description="Amine oxidase" evidence="7">
    <location>
        <begin position="48"/>
        <end position="476"/>
    </location>
</feature>
<comment type="similarity">
    <text evidence="2 6">Belongs to the flavin monoamine oxidase family.</text>
</comment>
<keyword evidence="6" id="KW-0274">FAD</keyword>
<dbReference type="PANTHER" id="PTHR43563:SF1">
    <property type="entry name" value="AMINE OXIDASE [FLAVIN-CONTAINING] B"/>
    <property type="match status" value="1"/>
</dbReference>
<evidence type="ECO:0000256" key="5">
    <source>
        <dbReference type="PIRSR" id="PIRSR601613-1"/>
    </source>
</evidence>
<dbReference type="InterPro" id="IPR001613">
    <property type="entry name" value="Flavin_amine_oxidase"/>
</dbReference>
<dbReference type="STRING" id="1745343.A0A2J6Q7W2"/>
<dbReference type="GO" id="GO:0097621">
    <property type="term" value="F:monoamine oxidase activity"/>
    <property type="evidence" value="ECO:0007669"/>
    <property type="project" value="UniProtKB-EC"/>
</dbReference>
<dbReference type="InterPro" id="IPR050703">
    <property type="entry name" value="Flavin_MAO"/>
</dbReference>
<feature type="binding site" evidence="5">
    <location>
        <position position="379"/>
    </location>
    <ligand>
        <name>substrate</name>
    </ligand>
</feature>
<reference evidence="8 9" key="1">
    <citation type="submission" date="2016-05" db="EMBL/GenBank/DDBJ databases">
        <title>A degradative enzymes factory behind the ericoid mycorrhizal symbiosis.</title>
        <authorList>
            <consortium name="DOE Joint Genome Institute"/>
            <person name="Martino E."/>
            <person name="Morin E."/>
            <person name="Grelet G."/>
            <person name="Kuo A."/>
            <person name="Kohler A."/>
            <person name="Daghino S."/>
            <person name="Barry K."/>
            <person name="Choi C."/>
            <person name="Cichocki N."/>
            <person name="Clum A."/>
            <person name="Copeland A."/>
            <person name="Hainaut M."/>
            <person name="Haridas S."/>
            <person name="Labutti K."/>
            <person name="Lindquist E."/>
            <person name="Lipzen A."/>
            <person name="Khouja H.-R."/>
            <person name="Murat C."/>
            <person name="Ohm R."/>
            <person name="Olson A."/>
            <person name="Spatafora J."/>
            <person name="Veneault-Fourrey C."/>
            <person name="Henrissat B."/>
            <person name="Grigoriev I."/>
            <person name="Martin F."/>
            <person name="Perotto S."/>
        </authorList>
    </citation>
    <scope>NUCLEOTIDE SEQUENCE [LARGE SCALE GENOMIC DNA]</scope>
    <source>
        <strain evidence="8 9">UAMH 7357</strain>
    </source>
</reference>
<comment type="catalytic activity">
    <reaction evidence="4">
        <text>a secondary aliphatic amine + O2 + H2O = a primary amine + an aldehyde + H2O2</text>
        <dbReference type="Rhea" id="RHEA:26414"/>
        <dbReference type="ChEBI" id="CHEBI:15377"/>
        <dbReference type="ChEBI" id="CHEBI:15379"/>
        <dbReference type="ChEBI" id="CHEBI:16240"/>
        <dbReference type="ChEBI" id="CHEBI:17478"/>
        <dbReference type="ChEBI" id="CHEBI:58855"/>
        <dbReference type="ChEBI" id="CHEBI:65296"/>
        <dbReference type="EC" id="1.4.3.4"/>
    </reaction>
</comment>